<dbReference type="PANTHER" id="PTHR30354:SF26">
    <property type="entry name" value="TRANSPORTER, PUTATIVE-RELATED"/>
    <property type="match status" value="1"/>
</dbReference>
<protein>
    <submittedName>
        <fullName evidence="8">Citrate transporter</fullName>
    </submittedName>
</protein>
<evidence type="ECO:0000256" key="5">
    <source>
        <dbReference type="ARBA" id="ARBA00023136"/>
    </source>
</evidence>
<evidence type="ECO:0000256" key="3">
    <source>
        <dbReference type="ARBA" id="ARBA00022692"/>
    </source>
</evidence>
<dbReference type="Proteomes" id="UP000438476">
    <property type="component" value="Unassembled WGS sequence"/>
</dbReference>
<feature type="transmembrane region" description="Helical" evidence="6">
    <location>
        <begin position="323"/>
        <end position="342"/>
    </location>
</feature>
<dbReference type="GO" id="GO:0015137">
    <property type="term" value="F:citrate transmembrane transporter activity"/>
    <property type="evidence" value="ECO:0007669"/>
    <property type="project" value="InterPro"/>
</dbReference>
<feature type="transmembrane region" description="Helical" evidence="6">
    <location>
        <begin position="61"/>
        <end position="83"/>
    </location>
</feature>
<feature type="transmembrane region" description="Helical" evidence="6">
    <location>
        <begin position="381"/>
        <end position="398"/>
    </location>
</feature>
<reference evidence="8 9" key="1">
    <citation type="submission" date="2019-12" db="EMBL/GenBank/DDBJ databases">
        <title>Genomic-based taxomic classification of the family Erythrobacteraceae.</title>
        <authorList>
            <person name="Xu L."/>
        </authorList>
    </citation>
    <scope>NUCLEOTIDE SEQUENCE [LARGE SCALE GENOMIC DNA]</scope>
    <source>
        <strain evidence="8 9">LMG 29518</strain>
    </source>
</reference>
<evidence type="ECO:0000313" key="8">
    <source>
        <dbReference type="EMBL" id="MXO66327.1"/>
    </source>
</evidence>
<comment type="subcellular location">
    <subcellularLocation>
        <location evidence="1">Membrane</location>
        <topology evidence="1">Multi-pass membrane protein</topology>
    </subcellularLocation>
</comment>
<dbReference type="OrthoDB" id="5329450at2"/>
<evidence type="ECO:0000313" key="9">
    <source>
        <dbReference type="Proteomes" id="UP000438476"/>
    </source>
</evidence>
<keyword evidence="9" id="KW-1185">Reference proteome</keyword>
<accession>A0A6I4T660</accession>
<organism evidence="8 9">
    <name type="scientific">Altericroceibacterium endophyticum</name>
    <dbReference type="NCBI Taxonomy" id="1808508"/>
    <lineage>
        <taxon>Bacteria</taxon>
        <taxon>Pseudomonadati</taxon>
        <taxon>Pseudomonadota</taxon>
        <taxon>Alphaproteobacteria</taxon>
        <taxon>Sphingomonadales</taxon>
        <taxon>Erythrobacteraceae</taxon>
        <taxon>Altericroceibacterium</taxon>
    </lineage>
</organism>
<dbReference type="GO" id="GO:0005886">
    <property type="term" value="C:plasma membrane"/>
    <property type="evidence" value="ECO:0007669"/>
    <property type="project" value="TreeGrafter"/>
</dbReference>
<feature type="transmembrane region" description="Helical" evidence="6">
    <location>
        <begin position="177"/>
        <end position="195"/>
    </location>
</feature>
<name>A0A6I4T660_9SPHN</name>
<feature type="transmembrane region" description="Helical" evidence="6">
    <location>
        <begin position="410"/>
        <end position="431"/>
    </location>
</feature>
<sequence>MLALAGLLTILAILAAILTKRLSPMVALAGIPMLALILLGDGMAIGEYASAGIITVAPMAAMFLFAIIFFGILADAGLFAPVVKAVIGASRNRPARITLGTALLTSIVHLDGSGATTFMIVIPALLPIYERARMDRRLLACVVGMAAGVGNMLPWGGPTIRAATALETPVMTLFAPLVPVYLFGFAAMLFISWWLGRRETSRIGKTEEADGFGLSLDSADQDVLPPIRWRYIVNVLTVVAVIAAMLTTWLPPAIAFLAGTIVALLVNHPDVTAQREAVEKHGPGAVMMVGILFAAGVFTGIMGGSGMLAALAEKGAGLLPEGAASSMPVIVAVLSMPLSLFFDPDSFYFSILPVLGGIAGHAGVDPLSIGRAAVLGQMTTGFPISPLTPATFLLIGLSRIELADHQRYSFFWLFLLTLLMTGAAILFGVILP</sequence>
<dbReference type="GO" id="GO:0015128">
    <property type="term" value="F:gluconate transmembrane transporter activity"/>
    <property type="evidence" value="ECO:0007669"/>
    <property type="project" value="InterPro"/>
</dbReference>
<dbReference type="InterPro" id="IPR014738">
    <property type="entry name" value="Citrate_transporter"/>
</dbReference>
<dbReference type="PANTHER" id="PTHR30354">
    <property type="entry name" value="GNT FAMILY GLUCONATE TRANSPORTER"/>
    <property type="match status" value="1"/>
</dbReference>
<keyword evidence="3 6" id="KW-0812">Transmembrane</keyword>
<feature type="transmembrane region" description="Helical" evidence="6">
    <location>
        <begin position="286"/>
        <end position="311"/>
    </location>
</feature>
<feature type="domain" description="Citrate transporter-like" evidence="7">
    <location>
        <begin position="14"/>
        <end position="376"/>
    </location>
</feature>
<keyword evidence="5 6" id="KW-0472">Membrane</keyword>
<dbReference type="RefSeq" id="WP_160736746.1">
    <property type="nucleotide sequence ID" value="NZ_WTYT01000004.1"/>
</dbReference>
<dbReference type="InterPro" id="IPR004680">
    <property type="entry name" value="Cit_transptr-like_dom"/>
</dbReference>
<dbReference type="AlphaFoldDB" id="A0A6I4T660"/>
<gene>
    <name evidence="8" type="ORF">GRI91_11215</name>
</gene>
<comment type="caution">
    <text evidence="8">The sequence shown here is derived from an EMBL/GenBank/DDBJ whole genome shotgun (WGS) entry which is preliminary data.</text>
</comment>
<feature type="transmembrane region" description="Helical" evidence="6">
    <location>
        <begin position="138"/>
        <end position="157"/>
    </location>
</feature>
<feature type="transmembrane region" description="Helical" evidence="6">
    <location>
        <begin position="103"/>
        <end position="126"/>
    </location>
</feature>
<feature type="transmembrane region" description="Helical" evidence="6">
    <location>
        <begin position="25"/>
        <end position="49"/>
    </location>
</feature>
<keyword evidence="2" id="KW-0813">Transport</keyword>
<proteinExistence type="predicted"/>
<evidence type="ECO:0000256" key="4">
    <source>
        <dbReference type="ARBA" id="ARBA00022989"/>
    </source>
</evidence>
<evidence type="ECO:0000256" key="1">
    <source>
        <dbReference type="ARBA" id="ARBA00004141"/>
    </source>
</evidence>
<dbReference type="Pfam" id="PF03600">
    <property type="entry name" value="CitMHS"/>
    <property type="match status" value="1"/>
</dbReference>
<evidence type="ECO:0000259" key="7">
    <source>
        <dbReference type="Pfam" id="PF03600"/>
    </source>
</evidence>
<feature type="transmembrane region" description="Helical" evidence="6">
    <location>
        <begin position="348"/>
        <end position="369"/>
    </location>
</feature>
<dbReference type="InterPro" id="IPR003474">
    <property type="entry name" value="Glcn_transporter"/>
</dbReference>
<feature type="transmembrane region" description="Helical" evidence="6">
    <location>
        <begin position="235"/>
        <end position="266"/>
    </location>
</feature>
<dbReference type="NCBIfam" id="TIGR00784">
    <property type="entry name" value="citMHS"/>
    <property type="match status" value="1"/>
</dbReference>
<keyword evidence="4 6" id="KW-1133">Transmembrane helix</keyword>
<evidence type="ECO:0000256" key="2">
    <source>
        <dbReference type="ARBA" id="ARBA00022448"/>
    </source>
</evidence>
<dbReference type="EMBL" id="WTYT01000004">
    <property type="protein sequence ID" value="MXO66327.1"/>
    <property type="molecule type" value="Genomic_DNA"/>
</dbReference>
<evidence type="ECO:0000256" key="6">
    <source>
        <dbReference type="SAM" id="Phobius"/>
    </source>
</evidence>